<dbReference type="EMBL" id="CP000922">
    <property type="protein sequence ID" value="ACJ34107.1"/>
    <property type="molecule type" value="Genomic_DNA"/>
</dbReference>
<dbReference type="GO" id="GO:0036402">
    <property type="term" value="F:proteasome-activating activity"/>
    <property type="evidence" value="ECO:0007669"/>
    <property type="project" value="UniProtKB-UniRule"/>
</dbReference>
<dbReference type="Pfam" id="PF10431">
    <property type="entry name" value="ClpB_D2-small"/>
    <property type="match status" value="1"/>
</dbReference>
<keyword evidence="4 8" id="KW-0547">Nucleotide-binding</keyword>
<dbReference type="Gene3D" id="3.40.50.300">
    <property type="entry name" value="P-loop containing nucleotide triphosphate hydrolases"/>
    <property type="match status" value="2"/>
</dbReference>
<evidence type="ECO:0000259" key="9">
    <source>
        <dbReference type="SMART" id="SM00382"/>
    </source>
</evidence>
<protein>
    <recommendedName>
        <fullName evidence="8">ATP-dependent protease ATPase subunit HslU</fullName>
    </recommendedName>
    <alternativeName>
        <fullName evidence="8">Unfoldase HslU</fullName>
    </alternativeName>
</protein>
<dbReference type="NCBIfam" id="TIGR00390">
    <property type="entry name" value="hslU"/>
    <property type="match status" value="1"/>
</dbReference>
<comment type="subunit">
    <text evidence="8">A double ring-shaped homohexamer of HslV is capped on each side by a ring-shaped HslU homohexamer. The assembly of the HslU/HslV complex is dependent on binding of ATP.</text>
</comment>
<feature type="domain" description="Clp ATPase C-terminal" evidence="10">
    <location>
        <begin position="361"/>
        <end position="455"/>
    </location>
</feature>
<keyword evidence="3 8" id="KW-0963">Cytoplasm</keyword>
<dbReference type="PANTHER" id="PTHR48102:SF3">
    <property type="entry name" value="ATP-DEPENDENT PROTEASE ATPASE SUBUNIT HSLU"/>
    <property type="match status" value="1"/>
</dbReference>
<keyword evidence="11" id="KW-0645">Protease</keyword>
<comment type="similarity">
    <text evidence="2 8">Belongs to the ClpX chaperone family. HslU subfamily.</text>
</comment>
<keyword evidence="5 8" id="KW-0067">ATP-binding</keyword>
<evidence type="ECO:0000256" key="1">
    <source>
        <dbReference type="ARBA" id="ARBA00004496"/>
    </source>
</evidence>
<reference evidence="11 12" key="1">
    <citation type="journal article" date="2008" name="Genome Biol.">
        <title>Encapsulated in silica: genome, proteome and physiology of the thermophilic bacterium Anoxybacillus flavithermus WK1.</title>
        <authorList>
            <person name="Saw J.H."/>
            <person name="Mountain B.W."/>
            <person name="Feng L."/>
            <person name="Omelchenko M.V."/>
            <person name="Hou S."/>
            <person name="Saito J.A."/>
            <person name="Stott M.B."/>
            <person name="Li D."/>
            <person name="Zhao G."/>
            <person name="Wu J."/>
            <person name="Galperin M.Y."/>
            <person name="Koonin E.V."/>
            <person name="Makarova K.S."/>
            <person name="Wolf Y.I."/>
            <person name="Rigden D.J."/>
            <person name="Dunfield P.F."/>
            <person name="Wang L."/>
            <person name="Alam M."/>
        </authorList>
    </citation>
    <scope>NUCLEOTIDE SEQUENCE [LARGE SCALE GENOMIC DNA]</scope>
    <source>
        <strain evidence="12">DSM 21510 / WK1</strain>
    </source>
</reference>
<dbReference type="eggNOG" id="COG1220">
    <property type="taxonomic scope" value="Bacteria"/>
</dbReference>
<comment type="subcellular location">
    <subcellularLocation>
        <location evidence="1 8">Cytoplasm</location>
    </subcellularLocation>
</comment>
<feature type="binding site" evidence="8">
    <location>
        <position position="419"/>
    </location>
    <ligand>
        <name>ATP</name>
        <dbReference type="ChEBI" id="CHEBI:30616"/>
    </ligand>
</feature>
<evidence type="ECO:0000313" key="12">
    <source>
        <dbReference type="Proteomes" id="UP000000742"/>
    </source>
</evidence>
<dbReference type="FunFam" id="3.40.50.300:FF:000213">
    <property type="entry name" value="ATP-dependent protease ATPase subunit HslU"/>
    <property type="match status" value="1"/>
</dbReference>
<dbReference type="InterPro" id="IPR003593">
    <property type="entry name" value="AAA+_ATPase"/>
</dbReference>
<feature type="binding site" evidence="8">
    <location>
        <position position="347"/>
    </location>
    <ligand>
        <name>ATP</name>
        <dbReference type="ChEBI" id="CHEBI:30616"/>
    </ligand>
</feature>
<comment type="subunit">
    <text evidence="7">A double ring-shaped homohexamer of ClpQ is capped on each side by a ring-shaped ClpY homohexamer. The assembly of the ClpQ/ClpY complex is dependent on binding of ATP.</text>
</comment>
<comment type="function">
    <text evidence="8">ATPase subunit of a proteasome-like degradation complex; this subunit has chaperone activity. The binding of ATP and its subsequent hydrolysis by HslU are essential for unfolding of protein substrates subsequently hydrolyzed by HslV. HslU recognizes the N-terminal part of its protein substrates and unfolds these before they are guided to HslV for hydrolysis.</text>
</comment>
<evidence type="ECO:0000256" key="2">
    <source>
        <dbReference type="ARBA" id="ARBA00009771"/>
    </source>
</evidence>
<proteinExistence type="inferred from homology"/>
<accession>B7GGC5</accession>
<dbReference type="InterPro" id="IPR019489">
    <property type="entry name" value="Clp_ATPase_C"/>
</dbReference>
<evidence type="ECO:0000256" key="3">
    <source>
        <dbReference type="ARBA" id="ARBA00022490"/>
    </source>
</evidence>
<dbReference type="Proteomes" id="UP000000742">
    <property type="component" value="Chromosome"/>
</dbReference>
<dbReference type="CDD" id="cd19498">
    <property type="entry name" value="RecA-like_HslU"/>
    <property type="match status" value="1"/>
</dbReference>
<dbReference type="SUPFAM" id="SSF52540">
    <property type="entry name" value="P-loop containing nucleoside triphosphate hydrolases"/>
    <property type="match status" value="1"/>
</dbReference>
<dbReference type="Pfam" id="PF07724">
    <property type="entry name" value="AAA_2"/>
    <property type="match status" value="1"/>
</dbReference>
<evidence type="ECO:0000313" key="11">
    <source>
        <dbReference type="EMBL" id="ACJ34107.1"/>
    </source>
</evidence>
<gene>
    <name evidence="11" type="primary">clpY</name>
    <name evidence="8" type="synonym">hslU</name>
    <name evidence="11" type="ordered locus">Aflv_1746</name>
</gene>
<dbReference type="GO" id="GO:0009376">
    <property type="term" value="C:HslUV protease complex"/>
    <property type="evidence" value="ECO:0007669"/>
    <property type="project" value="UniProtKB-UniRule"/>
</dbReference>
<dbReference type="InterPro" id="IPR027417">
    <property type="entry name" value="P-loop_NTPase"/>
</dbReference>
<dbReference type="KEGG" id="afl:Aflv_1746"/>
<feature type="binding site" evidence="8">
    <location>
        <position position="281"/>
    </location>
    <ligand>
        <name>ATP</name>
        <dbReference type="ChEBI" id="CHEBI:30616"/>
    </ligand>
</feature>
<dbReference type="AlphaFoldDB" id="B7GGC5"/>
<feature type="binding site" evidence="8">
    <location>
        <begin position="68"/>
        <end position="73"/>
    </location>
    <ligand>
        <name>ATP</name>
        <dbReference type="ChEBI" id="CHEBI:30616"/>
    </ligand>
</feature>
<dbReference type="InterPro" id="IPR050052">
    <property type="entry name" value="ATP-dep_Clp_protease_ClpX"/>
</dbReference>
<dbReference type="HOGENOM" id="CLU_033123_0_0_9"/>
<dbReference type="GO" id="GO:0008233">
    <property type="term" value="F:peptidase activity"/>
    <property type="evidence" value="ECO:0007669"/>
    <property type="project" value="UniProtKB-KW"/>
</dbReference>
<evidence type="ECO:0000256" key="4">
    <source>
        <dbReference type="ARBA" id="ARBA00022741"/>
    </source>
</evidence>
<dbReference type="STRING" id="491915.Aflv_1746"/>
<dbReference type="GO" id="GO:0016887">
    <property type="term" value="F:ATP hydrolysis activity"/>
    <property type="evidence" value="ECO:0007669"/>
    <property type="project" value="InterPro"/>
</dbReference>
<feature type="domain" description="AAA+ ATPase" evidence="9">
    <location>
        <begin position="57"/>
        <end position="362"/>
    </location>
</feature>
<sequence length="469" mass="52924">MSKSCRGGSGMLTPKQIVEKLDQFIVGQHEAKKAVAIALRNRYRRSLLDEKLRDEVVPKNILMIGPTGVGKTEIARRLAKLVGAPFVKVEATKFTEVGYVGRDVESMVRDLVETSVRIVKEKKMNEVKEQAEQLANKRLVELLVPGKTKQPMKNPFELLFGGTQEQADSGHEEQHIAEKRRQIAWKLANGELEDELVTVEIEEQQPLMFDLFQGAGMEQMGVNMQDMLSSFMPKKRKKRKLKVKEARHVLANEEAQKLIDMDEVTQEAIRLAEQSGIIFIDEIDKIARKGQAGSSADVSREGVQRDILPIVEGSTVMTKYGPVKTDYMLFIAAGAFHMAKPSDLIPELQGRFPIRVELTKLTVDDFVKILVEPNNALLKQYVALLATEGIQLEFSDDAIRKIAEVAFEVNQQTDNIGARRLHTIMEKLLEDLLYEAPDVHLEKIVITPQYVEKKLGNIVRNKDLSQFIL</sequence>
<organism evidence="11 12">
    <name type="scientific">Anoxybacillus flavithermus (strain DSM 21510 / WK1)</name>
    <dbReference type="NCBI Taxonomy" id="491915"/>
    <lineage>
        <taxon>Bacteria</taxon>
        <taxon>Bacillati</taxon>
        <taxon>Bacillota</taxon>
        <taxon>Bacilli</taxon>
        <taxon>Bacillales</taxon>
        <taxon>Anoxybacillaceae</taxon>
        <taxon>Anoxybacillus</taxon>
    </lineage>
</organism>
<evidence type="ECO:0000256" key="7">
    <source>
        <dbReference type="ARBA" id="ARBA00065893"/>
    </source>
</evidence>
<keyword evidence="6 8" id="KW-0143">Chaperone</keyword>
<evidence type="ECO:0000256" key="5">
    <source>
        <dbReference type="ARBA" id="ARBA00022840"/>
    </source>
</evidence>
<feature type="binding site" evidence="8">
    <location>
        <position position="26"/>
    </location>
    <ligand>
        <name>ATP</name>
        <dbReference type="ChEBI" id="CHEBI:30616"/>
    </ligand>
</feature>
<dbReference type="PANTHER" id="PTHR48102">
    <property type="entry name" value="ATP-DEPENDENT CLP PROTEASE ATP-BINDING SUBUNIT CLPX-LIKE, MITOCHONDRIAL-RELATED"/>
    <property type="match status" value="1"/>
</dbReference>
<evidence type="ECO:0000256" key="8">
    <source>
        <dbReference type="HAMAP-Rule" id="MF_00249"/>
    </source>
</evidence>
<dbReference type="Pfam" id="PF00004">
    <property type="entry name" value="AAA"/>
    <property type="match status" value="1"/>
</dbReference>
<keyword evidence="11" id="KW-0378">Hydrolase</keyword>
<name>B7GGC5_ANOFW</name>
<dbReference type="SMART" id="SM00382">
    <property type="entry name" value="AAA"/>
    <property type="match status" value="1"/>
</dbReference>
<dbReference type="InterPro" id="IPR003959">
    <property type="entry name" value="ATPase_AAA_core"/>
</dbReference>
<dbReference type="InterPro" id="IPR004491">
    <property type="entry name" value="HslU"/>
</dbReference>
<dbReference type="SMART" id="SM01086">
    <property type="entry name" value="ClpB_D2-small"/>
    <property type="match status" value="1"/>
</dbReference>
<dbReference type="GO" id="GO:0005524">
    <property type="term" value="F:ATP binding"/>
    <property type="evidence" value="ECO:0007669"/>
    <property type="project" value="UniProtKB-UniRule"/>
</dbReference>
<dbReference type="Gene3D" id="1.10.8.60">
    <property type="match status" value="1"/>
</dbReference>
<dbReference type="GO" id="GO:0043335">
    <property type="term" value="P:protein unfolding"/>
    <property type="evidence" value="ECO:0007669"/>
    <property type="project" value="UniProtKB-UniRule"/>
</dbReference>
<dbReference type="NCBIfam" id="NF003544">
    <property type="entry name" value="PRK05201.1"/>
    <property type="match status" value="1"/>
</dbReference>
<evidence type="ECO:0000259" key="10">
    <source>
        <dbReference type="SMART" id="SM01086"/>
    </source>
</evidence>
<dbReference type="HAMAP" id="MF_00249">
    <property type="entry name" value="HslU"/>
    <property type="match status" value="1"/>
</dbReference>
<dbReference type="FunFam" id="3.40.50.300:FF:000220">
    <property type="entry name" value="ATP-dependent protease ATPase subunit HslU"/>
    <property type="match status" value="1"/>
</dbReference>
<evidence type="ECO:0000256" key="6">
    <source>
        <dbReference type="ARBA" id="ARBA00023186"/>
    </source>
</evidence>